<reference evidence="1" key="1">
    <citation type="journal article" date="2023" name="Mol. Biol. Evol.">
        <title>Third-Generation Sequencing Reveals the Adaptive Role of the Epigenome in Three Deep-Sea Polychaetes.</title>
        <authorList>
            <person name="Perez M."/>
            <person name="Aroh O."/>
            <person name="Sun Y."/>
            <person name="Lan Y."/>
            <person name="Juniper S.K."/>
            <person name="Young C.R."/>
            <person name="Angers B."/>
            <person name="Qian P.Y."/>
        </authorList>
    </citation>
    <scope>NUCLEOTIDE SEQUENCE</scope>
    <source>
        <strain evidence="1">P08H-3</strain>
    </source>
</reference>
<protein>
    <submittedName>
        <fullName evidence="1">Uncharacterized protein</fullName>
    </submittedName>
</protein>
<gene>
    <name evidence="1" type="ORF">LSH36_40g03082</name>
</gene>
<dbReference type="EMBL" id="JAODUP010000040">
    <property type="protein sequence ID" value="KAK2166235.1"/>
    <property type="molecule type" value="Genomic_DNA"/>
</dbReference>
<organism evidence="1 2">
    <name type="scientific">Paralvinella palmiformis</name>
    <dbReference type="NCBI Taxonomy" id="53620"/>
    <lineage>
        <taxon>Eukaryota</taxon>
        <taxon>Metazoa</taxon>
        <taxon>Spiralia</taxon>
        <taxon>Lophotrochozoa</taxon>
        <taxon>Annelida</taxon>
        <taxon>Polychaeta</taxon>
        <taxon>Sedentaria</taxon>
        <taxon>Canalipalpata</taxon>
        <taxon>Terebellida</taxon>
        <taxon>Terebelliformia</taxon>
        <taxon>Alvinellidae</taxon>
        <taxon>Paralvinella</taxon>
    </lineage>
</organism>
<dbReference type="AlphaFoldDB" id="A0AAD9K881"/>
<keyword evidence="2" id="KW-1185">Reference proteome</keyword>
<dbReference type="Proteomes" id="UP001208570">
    <property type="component" value="Unassembled WGS sequence"/>
</dbReference>
<name>A0AAD9K881_9ANNE</name>
<evidence type="ECO:0000313" key="2">
    <source>
        <dbReference type="Proteomes" id="UP001208570"/>
    </source>
</evidence>
<proteinExistence type="predicted"/>
<comment type="caution">
    <text evidence="1">The sequence shown here is derived from an EMBL/GenBank/DDBJ whole genome shotgun (WGS) entry which is preliminary data.</text>
</comment>
<accession>A0AAD9K881</accession>
<evidence type="ECO:0000313" key="1">
    <source>
        <dbReference type="EMBL" id="KAK2166235.1"/>
    </source>
</evidence>
<sequence>MEISRVDLIENIPPPPPAPVNISVHDVTYSIVSSATITGKDKLFDSDGFSYVVRTQHSGIY</sequence>